<evidence type="ECO:0000256" key="1">
    <source>
        <dbReference type="SAM" id="Phobius"/>
    </source>
</evidence>
<dbReference type="InterPro" id="IPR045594">
    <property type="entry name" value="DUF6460"/>
</dbReference>
<sequence>MTGTDFQENALSALTRFLGDSPLRILVKLLIVSFLVGLVMSAFGWSPYDVVMGIRNFFVDIWNLGFRAIDRVLGYVLLGAAIVIPAFLLIRIANYRK</sequence>
<keyword evidence="1" id="KW-0812">Transmembrane</keyword>
<evidence type="ECO:0000313" key="4">
    <source>
        <dbReference type="Proteomes" id="UP000294958"/>
    </source>
</evidence>
<keyword evidence="4" id="KW-1185">Reference proteome</keyword>
<gene>
    <name evidence="3" type="ORF">DES43_10292</name>
</gene>
<keyword evidence="1" id="KW-0472">Membrane</keyword>
<evidence type="ECO:0000313" key="3">
    <source>
        <dbReference type="EMBL" id="TDR37546.1"/>
    </source>
</evidence>
<name>A0A4R6YKA2_9HYPH</name>
<feature type="transmembrane region" description="Helical" evidence="1">
    <location>
        <begin position="72"/>
        <end position="93"/>
    </location>
</feature>
<feature type="transmembrane region" description="Helical" evidence="1">
    <location>
        <begin position="25"/>
        <end position="45"/>
    </location>
</feature>
<protein>
    <recommendedName>
        <fullName evidence="2">DUF6460 domain-containing protein</fullName>
    </recommendedName>
</protein>
<dbReference type="Proteomes" id="UP000294958">
    <property type="component" value="Unassembled WGS sequence"/>
</dbReference>
<organism evidence="3 4">
    <name type="scientific">Aquamicrobium defluvii</name>
    <dbReference type="NCBI Taxonomy" id="69279"/>
    <lineage>
        <taxon>Bacteria</taxon>
        <taxon>Pseudomonadati</taxon>
        <taxon>Pseudomonadota</taxon>
        <taxon>Alphaproteobacteria</taxon>
        <taxon>Hyphomicrobiales</taxon>
        <taxon>Phyllobacteriaceae</taxon>
        <taxon>Aquamicrobium</taxon>
    </lineage>
</organism>
<reference evidence="3 4" key="1">
    <citation type="submission" date="2019-03" db="EMBL/GenBank/DDBJ databases">
        <title>Genomic Encyclopedia of Type Strains, Phase IV (KMG-IV): sequencing the most valuable type-strain genomes for metagenomic binning, comparative biology and taxonomic classification.</title>
        <authorList>
            <person name="Goeker M."/>
        </authorList>
    </citation>
    <scope>NUCLEOTIDE SEQUENCE [LARGE SCALE GENOMIC DNA]</scope>
    <source>
        <strain evidence="3 4">DSM 11603</strain>
    </source>
</reference>
<feature type="domain" description="DUF6460" evidence="2">
    <location>
        <begin position="61"/>
        <end position="96"/>
    </location>
</feature>
<dbReference type="AlphaFoldDB" id="A0A4R6YKA2"/>
<dbReference type="Pfam" id="PF20061">
    <property type="entry name" value="DUF6460"/>
    <property type="match status" value="1"/>
</dbReference>
<keyword evidence="1" id="KW-1133">Transmembrane helix</keyword>
<comment type="caution">
    <text evidence="3">The sequence shown here is derived from an EMBL/GenBank/DDBJ whole genome shotgun (WGS) entry which is preliminary data.</text>
</comment>
<dbReference type="EMBL" id="SNZF01000002">
    <property type="protein sequence ID" value="TDR37546.1"/>
    <property type="molecule type" value="Genomic_DNA"/>
</dbReference>
<proteinExistence type="predicted"/>
<dbReference type="RefSeq" id="WP_198027498.1">
    <property type="nucleotide sequence ID" value="NZ_KK073886.1"/>
</dbReference>
<accession>A0A4R6YKA2</accession>
<evidence type="ECO:0000259" key="2">
    <source>
        <dbReference type="Pfam" id="PF20061"/>
    </source>
</evidence>